<dbReference type="InterPro" id="IPR055482">
    <property type="entry name" value="DUF7054"/>
</dbReference>
<dbReference type="Proteomes" id="UP000516437">
    <property type="component" value="Chromosome 6"/>
</dbReference>
<dbReference type="AlphaFoldDB" id="A0A6A1VEK9"/>
<accession>A0A6A1VEK9</accession>
<dbReference type="InterPro" id="IPR040358">
    <property type="entry name" value="At4g22758-like"/>
</dbReference>
<dbReference type="PANTHER" id="PTHR33270">
    <property type="entry name" value="BNAC05G50380D PROTEIN"/>
    <property type="match status" value="1"/>
</dbReference>
<gene>
    <name evidence="2" type="ORF">CJ030_MR6G021508</name>
</gene>
<evidence type="ECO:0000259" key="1">
    <source>
        <dbReference type="Pfam" id="PF23156"/>
    </source>
</evidence>
<comment type="caution">
    <text evidence="2">The sequence shown here is derived from an EMBL/GenBank/DDBJ whole genome shotgun (WGS) entry which is preliminary data.</text>
</comment>
<evidence type="ECO:0000313" key="2">
    <source>
        <dbReference type="EMBL" id="KAB1211302.1"/>
    </source>
</evidence>
<dbReference type="EMBL" id="RXIC02000024">
    <property type="protein sequence ID" value="KAB1211302.1"/>
    <property type="molecule type" value="Genomic_DNA"/>
</dbReference>
<proteinExistence type="predicted"/>
<feature type="domain" description="DUF7054" evidence="1">
    <location>
        <begin position="24"/>
        <end position="87"/>
    </location>
</feature>
<sequence length="217" mass="24280">MKKKFSEKLGKTNNETQNVKSPKGSKFLITINVLGSAGPLRFVVNGDDLVAGVIDTALKSYARGGRLPVLGSDVNDFVLYSADAGFDGIITFPFARISTHQFFASYVVNKTSAFSTLMNKIFPRILCFKSERTNKFLWGKELCAVQEAEAATDDRSEVGDDSSEAKWKLESLAEQVLQQKDIVQLSYLCRSRFYFLLQSGATHDERNWGRWAIKVEL</sequence>
<dbReference type="PANTHER" id="PTHR33270:SF5">
    <property type="entry name" value="GB|AAC00605.1"/>
    <property type="match status" value="1"/>
</dbReference>
<keyword evidence="3" id="KW-1185">Reference proteome</keyword>
<evidence type="ECO:0000313" key="3">
    <source>
        <dbReference type="Proteomes" id="UP000516437"/>
    </source>
</evidence>
<reference evidence="2 3" key="1">
    <citation type="journal article" date="2019" name="Plant Biotechnol. J.">
        <title>The red bayberry genome and genetic basis of sex determination.</title>
        <authorList>
            <person name="Jia H.M."/>
            <person name="Jia H.J."/>
            <person name="Cai Q.L."/>
            <person name="Wang Y."/>
            <person name="Zhao H.B."/>
            <person name="Yang W.F."/>
            <person name="Wang G.Y."/>
            <person name="Li Y.H."/>
            <person name="Zhan D.L."/>
            <person name="Shen Y.T."/>
            <person name="Niu Q.F."/>
            <person name="Chang L."/>
            <person name="Qiu J."/>
            <person name="Zhao L."/>
            <person name="Xie H.B."/>
            <person name="Fu W.Y."/>
            <person name="Jin J."/>
            <person name="Li X.W."/>
            <person name="Jiao Y."/>
            <person name="Zhou C.C."/>
            <person name="Tu T."/>
            <person name="Chai C.Y."/>
            <person name="Gao J.L."/>
            <person name="Fan L.J."/>
            <person name="van de Weg E."/>
            <person name="Wang J.Y."/>
            <person name="Gao Z.S."/>
        </authorList>
    </citation>
    <scope>NUCLEOTIDE SEQUENCE [LARGE SCALE GENOMIC DNA]</scope>
    <source>
        <tissue evidence="2">Leaves</tissue>
    </source>
</reference>
<dbReference type="Pfam" id="PF23156">
    <property type="entry name" value="DUF7054"/>
    <property type="match status" value="1"/>
</dbReference>
<organism evidence="2 3">
    <name type="scientific">Morella rubra</name>
    <name type="common">Chinese bayberry</name>
    <dbReference type="NCBI Taxonomy" id="262757"/>
    <lineage>
        <taxon>Eukaryota</taxon>
        <taxon>Viridiplantae</taxon>
        <taxon>Streptophyta</taxon>
        <taxon>Embryophyta</taxon>
        <taxon>Tracheophyta</taxon>
        <taxon>Spermatophyta</taxon>
        <taxon>Magnoliopsida</taxon>
        <taxon>eudicotyledons</taxon>
        <taxon>Gunneridae</taxon>
        <taxon>Pentapetalae</taxon>
        <taxon>rosids</taxon>
        <taxon>fabids</taxon>
        <taxon>Fagales</taxon>
        <taxon>Myricaceae</taxon>
        <taxon>Morella</taxon>
    </lineage>
</organism>
<name>A0A6A1VEK9_9ROSI</name>
<dbReference type="OrthoDB" id="1919859at2759"/>
<protein>
    <recommendedName>
        <fullName evidence="1">DUF7054 domain-containing protein</fullName>
    </recommendedName>
</protein>